<dbReference type="AlphaFoldDB" id="A0A6A1VX05"/>
<evidence type="ECO:0000259" key="2">
    <source>
        <dbReference type="SMART" id="SM01204"/>
    </source>
</evidence>
<dbReference type="OrthoDB" id="509497at2759"/>
<protein>
    <recommendedName>
        <fullName evidence="2">FIST C-domain domain-containing protein</fullName>
    </recommendedName>
</protein>
<dbReference type="Pfam" id="PF10442">
    <property type="entry name" value="FIST_C"/>
    <property type="match status" value="1"/>
</dbReference>
<dbReference type="Pfam" id="PF00646">
    <property type="entry name" value="F-box"/>
    <property type="match status" value="1"/>
</dbReference>
<dbReference type="SUPFAM" id="SSF81383">
    <property type="entry name" value="F-box domain"/>
    <property type="match status" value="1"/>
</dbReference>
<accession>A0A6A1VX05</accession>
<dbReference type="GO" id="GO:0000209">
    <property type="term" value="P:protein polyubiquitination"/>
    <property type="evidence" value="ECO:0007669"/>
    <property type="project" value="TreeGrafter"/>
</dbReference>
<organism evidence="3 4">
    <name type="scientific">Morella rubra</name>
    <name type="common">Chinese bayberry</name>
    <dbReference type="NCBI Taxonomy" id="262757"/>
    <lineage>
        <taxon>Eukaryota</taxon>
        <taxon>Viridiplantae</taxon>
        <taxon>Streptophyta</taxon>
        <taxon>Embryophyta</taxon>
        <taxon>Tracheophyta</taxon>
        <taxon>Spermatophyta</taxon>
        <taxon>Magnoliopsida</taxon>
        <taxon>eudicotyledons</taxon>
        <taxon>Gunneridae</taxon>
        <taxon>Pentapetalae</taxon>
        <taxon>rosids</taxon>
        <taxon>fabids</taxon>
        <taxon>Fagales</taxon>
        <taxon>Myricaceae</taxon>
        <taxon>Morella</taxon>
    </lineage>
</organism>
<gene>
    <name evidence="3" type="ORF">CJ030_MR4G008737</name>
</gene>
<feature type="region of interest" description="Disordered" evidence="1">
    <location>
        <begin position="1"/>
        <end position="21"/>
    </location>
</feature>
<dbReference type="PANTHER" id="PTHR14939:SF5">
    <property type="entry name" value="F-BOX ONLY PROTEIN 22"/>
    <property type="match status" value="1"/>
</dbReference>
<dbReference type="EMBL" id="RXIC02000022">
    <property type="protein sequence ID" value="KAB1217479.1"/>
    <property type="molecule type" value="Genomic_DNA"/>
</dbReference>
<feature type="domain" description="FIST C-domain" evidence="2">
    <location>
        <begin position="348"/>
        <end position="506"/>
    </location>
</feature>
<name>A0A6A1VX05_9ROSI</name>
<evidence type="ECO:0000313" key="4">
    <source>
        <dbReference type="Proteomes" id="UP000516437"/>
    </source>
</evidence>
<comment type="caution">
    <text evidence="3">The sequence shown here is derived from an EMBL/GenBank/DDBJ whole genome shotgun (WGS) entry which is preliminary data.</text>
</comment>
<proteinExistence type="predicted"/>
<dbReference type="Gene3D" id="1.20.1280.50">
    <property type="match status" value="1"/>
</dbReference>
<dbReference type="Proteomes" id="UP000516437">
    <property type="component" value="Chromosome 4"/>
</dbReference>
<dbReference type="InterPro" id="IPR036047">
    <property type="entry name" value="F-box-like_dom_sf"/>
</dbReference>
<evidence type="ECO:0000256" key="1">
    <source>
        <dbReference type="SAM" id="MobiDB-lite"/>
    </source>
</evidence>
<keyword evidence="4" id="KW-1185">Reference proteome</keyword>
<dbReference type="GO" id="GO:0032436">
    <property type="term" value="P:positive regulation of proteasomal ubiquitin-dependent protein catabolic process"/>
    <property type="evidence" value="ECO:0007669"/>
    <property type="project" value="TreeGrafter"/>
</dbReference>
<evidence type="ECO:0000313" key="3">
    <source>
        <dbReference type="EMBL" id="KAB1217479.1"/>
    </source>
</evidence>
<reference evidence="3 4" key="1">
    <citation type="journal article" date="2019" name="Plant Biotechnol. J.">
        <title>The red bayberry genome and genetic basis of sex determination.</title>
        <authorList>
            <person name="Jia H.M."/>
            <person name="Jia H.J."/>
            <person name="Cai Q.L."/>
            <person name="Wang Y."/>
            <person name="Zhao H.B."/>
            <person name="Yang W.F."/>
            <person name="Wang G.Y."/>
            <person name="Li Y.H."/>
            <person name="Zhan D.L."/>
            <person name="Shen Y.T."/>
            <person name="Niu Q.F."/>
            <person name="Chang L."/>
            <person name="Qiu J."/>
            <person name="Zhao L."/>
            <person name="Xie H.B."/>
            <person name="Fu W.Y."/>
            <person name="Jin J."/>
            <person name="Li X.W."/>
            <person name="Jiao Y."/>
            <person name="Zhou C.C."/>
            <person name="Tu T."/>
            <person name="Chai C.Y."/>
            <person name="Gao J.L."/>
            <person name="Fan L.J."/>
            <person name="van de Weg E."/>
            <person name="Wang J.Y."/>
            <person name="Gao Z.S."/>
        </authorList>
    </citation>
    <scope>NUCLEOTIDE SEQUENCE [LARGE SCALE GENOMIC DNA]</scope>
    <source>
        <tissue evidence="3">Leaves</tissue>
    </source>
</reference>
<dbReference type="InterPro" id="IPR019494">
    <property type="entry name" value="FIST_C"/>
</dbReference>
<dbReference type="SMART" id="SM01204">
    <property type="entry name" value="FIST_C"/>
    <property type="match status" value="1"/>
</dbReference>
<sequence length="543" mass="59064">MDHAMREPKSSSQTKSEPRAPRTGLALINDDLLHIILSRLPASSFASAACVNKSWNQLCNCILLSRPKLASALSLNPSPTIAVQEVLDEVLSEPIRPHFAIANIGSGFGLMDASLLITKRLGSRTPLIVSTASGIIGRDALTNEFKEVKWGDTGGHSDDEVGHAVAEAVNNGIVLSVGFVPGLKVDAIPLLRLIKEPRVSMVDKFVMDIKDYTASVSGCMSPVGIIMFGDKLVDMKPIVDVLDYAMPSETIIVGDERGRFLYRSGNESRNVRGNTKYLSDAVALVFARDKEKSDGIGDIQFHIALSNGLSAVGPVHKAVSVRDNCSDLTTWLTARREGQFEVLDGQRILDDINDELENHIETPDLYIGVTKRRKCCIGSQKPRLITSLAFHGVIGGDEEYLYVNGVNIKTGDYFQFYCSDPNAALSSCIEASLNLKSLKLDENPNNCHHVAVNNTKKEVFGGFIFSCYGRGESFFGHHNIDSSPFRENFPGVPLAGLFCGGEIGRGFSSLIGESNKECSAHCCLHVYSTVYLVMSYTSASPEH</sequence>
<dbReference type="PANTHER" id="PTHR14939">
    <property type="entry name" value="F-BOX ONLY PROTEIN 22"/>
    <property type="match status" value="1"/>
</dbReference>
<dbReference type="InterPro" id="IPR001810">
    <property type="entry name" value="F-box_dom"/>
</dbReference>